<feature type="compositionally biased region" description="Polar residues" evidence="1">
    <location>
        <begin position="135"/>
        <end position="145"/>
    </location>
</feature>
<keyword evidence="2" id="KW-1133">Transmembrane helix</keyword>
<accession>A0A2T7Q197</accession>
<protein>
    <recommendedName>
        <fullName evidence="5">CUB domain-containing protein</fullName>
    </recommendedName>
</protein>
<dbReference type="OrthoDB" id="5975444at2759"/>
<organism evidence="3 4">
    <name type="scientific">Pomacea canaliculata</name>
    <name type="common">Golden apple snail</name>
    <dbReference type="NCBI Taxonomy" id="400727"/>
    <lineage>
        <taxon>Eukaryota</taxon>
        <taxon>Metazoa</taxon>
        <taxon>Spiralia</taxon>
        <taxon>Lophotrochozoa</taxon>
        <taxon>Mollusca</taxon>
        <taxon>Gastropoda</taxon>
        <taxon>Caenogastropoda</taxon>
        <taxon>Architaenioglossa</taxon>
        <taxon>Ampullarioidea</taxon>
        <taxon>Ampullariidae</taxon>
        <taxon>Pomacea</taxon>
    </lineage>
</organism>
<dbReference type="AlphaFoldDB" id="A0A2T7Q197"/>
<feature type="compositionally biased region" description="Pro residues" evidence="1">
    <location>
        <begin position="414"/>
        <end position="423"/>
    </location>
</feature>
<evidence type="ECO:0000313" key="4">
    <source>
        <dbReference type="Proteomes" id="UP000245119"/>
    </source>
</evidence>
<comment type="caution">
    <text evidence="3">The sequence shown here is derived from an EMBL/GenBank/DDBJ whole genome shotgun (WGS) entry which is preliminary data.</text>
</comment>
<reference evidence="3 4" key="1">
    <citation type="submission" date="2018-04" db="EMBL/GenBank/DDBJ databases">
        <title>The genome of golden apple snail Pomacea canaliculata provides insight into stress tolerance and invasive adaptation.</title>
        <authorList>
            <person name="Liu C."/>
            <person name="Liu B."/>
            <person name="Ren Y."/>
            <person name="Zhang Y."/>
            <person name="Wang H."/>
            <person name="Li S."/>
            <person name="Jiang F."/>
            <person name="Yin L."/>
            <person name="Zhang G."/>
            <person name="Qian W."/>
            <person name="Fan W."/>
        </authorList>
    </citation>
    <scope>NUCLEOTIDE SEQUENCE [LARGE SCALE GENOMIC DNA]</scope>
    <source>
        <strain evidence="3">SZHN2017</strain>
        <tissue evidence="3">Muscle</tissue>
    </source>
</reference>
<evidence type="ECO:0000256" key="1">
    <source>
        <dbReference type="SAM" id="MobiDB-lite"/>
    </source>
</evidence>
<dbReference type="Gene3D" id="2.60.120.290">
    <property type="entry name" value="Spermadhesin, CUB domain"/>
    <property type="match status" value="1"/>
</dbReference>
<gene>
    <name evidence="3" type="ORF">C0Q70_02074</name>
</gene>
<dbReference type="InterPro" id="IPR035914">
    <property type="entry name" value="Sperma_CUB_dom_sf"/>
</dbReference>
<feature type="region of interest" description="Disordered" evidence="1">
    <location>
        <begin position="135"/>
        <end position="237"/>
    </location>
</feature>
<feature type="compositionally biased region" description="Polar residues" evidence="1">
    <location>
        <begin position="171"/>
        <end position="180"/>
    </location>
</feature>
<feature type="compositionally biased region" description="Polar residues" evidence="1">
    <location>
        <begin position="188"/>
        <end position="200"/>
    </location>
</feature>
<dbReference type="EMBL" id="PZQS01000001">
    <property type="protein sequence ID" value="PVD39443.1"/>
    <property type="molecule type" value="Genomic_DNA"/>
</dbReference>
<sequence>MFMMHHSAMPQMTSTQATSTARLDVYGDSGIFLSPGYPNSYSLNLNLTYTAHLDSSGPLVVGLSMVIDLEKIGDSCYDYVMIGSTVHCGNKTELTLKFREICSQCCLLLTARLTSADLILHMLWYEVKTRETQASTSTATDESVASSTDSLTDSFDSSTISSITDPRTDSMATEQNVGSSTDDKETVLDSSSMATVETVGSSTDIMTSSDSSSTSSTTARTENRASDVSVKTSHVEVNKTRSGDISLLVSEVTPVTTDSDGNSIQDITTPVIYYPEEQDKQSSDISVISDLSDQGFTSLSKENTDQQESQATLATFDTLSTRAGDGQNEFVTPGVISTDVVPPPQTSERIPPPANYLSSDKDNQSSDLSGTAIVTHATSGMFLATSHYSDTTTASPSEDEPLSRPTVTYDSRSPPTPPPPSKPLPVLAPCRCQPQQSGDNETADVTSQRAEEQASQLARALAVDKGNVSSQKRRKVSAPNGHLTATTCGVMVTAVCVLPFLLLVVVDIAGSFAHSHSRGNRRDVTA</sequence>
<feature type="compositionally biased region" description="Low complexity" evidence="1">
    <location>
        <begin position="201"/>
        <end position="218"/>
    </location>
</feature>
<proteinExistence type="predicted"/>
<dbReference type="SUPFAM" id="SSF49854">
    <property type="entry name" value="Spermadhesin, CUB domain"/>
    <property type="match status" value="1"/>
</dbReference>
<evidence type="ECO:0008006" key="5">
    <source>
        <dbReference type="Google" id="ProtNLM"/>
    </source>
</evidence>
<name>A0A2T7Q197_POMCA</name>
<keyword evidence="4" id="KW-1185">Reference proteome</keyword>
<feature type="region of interest" description="Disordered" evidence="1">
    <location>
        <begin position="324"/>
        <end position="367"/>
    </location>
</feature>
<feature type="transmembrane region" description="Helical" evidence="2">
    <location>
        <begin position="490"/>
        <end position="513"/>
    </location>
</feature>
<feature type="compositionally biased region" description="Pro residues" evidence="1">
    <location>
        <begin position="341"/>
        <end position="354"/>
    </location>
</feature>
<keyword evidence="2" id="KW-0472">Membrane</keyword>
<keyword evidence="2" id="KW-0812">Transmembrane</keyword>
<dbReference type="Proteomes" id="UP000245119">
    <property type="component" value="Linkage Group LG1"/>
</dbReference>
<evidence type="ECO:0000313" key="3">
    <source>
        <dbReference type="EMBL" id="PVD39443.1"/>
    </source>
</evidence>
<feature type="region of interest" description="Disordered" evidence="1">
    <location>
        <begin position="389"/>
        <end position="454"/>
    </location>
</feature>
<feature type="compositionally biased region" description="Polar residues" evidence="1">
    <location>
        <begin position="433"/>
        <end position="454"/>
    </location>
</feature>
<feature type="compositionally biased region" description="Low complexity" evidence="1">
    <location>
        <begin position="146"/>
        <end position="165"/>
    </location>
</feature>
<evidence type="ECO:0000256" key="2">
    <source>
        <dbReference type="SAM" id="Phobius"/>
    </source>
</evidence>